<gene>
    <name evidence="1" type="ORF">IPP15_16995</name>
</gene>
<dbReference type="Proteomes" id="UP000808337">
    <property type="component" value="Unassembled WGS sequence"/>
</dbReference>
<organism evidence="1 2">
    <name type="scientific">Candidatus Opimibacter skivensis</name>
    <dbReference type="NCBI Taxonomy" id="2982028"/>
    <lineage>
        <taxon>Bacteria</taxon>
        <taxon>Pseudomonadati</taxon>
        <taxon>Bacteroidota</taxon>
        <taxon>Saprospiria</taxon>
        <taxon>Saprospirales</taxon>
        <taxon>Saprospiraceae</taxon>
        <taxon>Candidatus Opimibacter</taxon>
    </lineage>
</organism>
<name>A0A9D7SXZ9_9BACT</name>
<dbReference type="EMBL" id="JADKGY010000029">
    <property type="protein sequence ID" value="MBK9984038.1"/>
    <property type="molecule type" value="Genomic_DNA"/>
</dbReference>
<comment type="caution">
    <text evidence="1">The sequence shown here is derived from an EMBL/GenBank/DDBJ whole genome shotgun (WGS) entry which is preliminary data.</text>
</comment>
<protein>
    <submittedName>
        <fullName evidence="1">Uncharacterized protein</fullName>
    </submittedName>
</protein>
<dbReference type="AlphaFoldDB" id="A0A9D7SXZ9"/>
<sequence>MTTDANTGYSLLGIRYLLFVVRYLLSGFSSNTTKLSFGRGDKIKKQWTSHGERIEGADEIWIAAIGPHVHAEGEMKNSSQIYQGQLAATFAAGYVIG</sequence>
<accession>A0A9D7SXZ9</accession>
<evidence type="ECO:0000313" key="2">
    <source>
        <dbReference type="Proteomes" id="UP000808337"/>
    </source>
</evidence>
<evidence type="ECO:0000313" key="1">
    <source>
        <dbReference type="EMBL" id="MBK9984038.1"/>
    </source>
</evidence>
<reference evidence="1 2" key="1">
    <citation type="submission" date="2020-10" db="EMBL/GenBank/DDBJ databases">
        <title>Connecting structure to function with the recovery of over 1000 high-quality activated sludge metagenome-assembled genomes encoding full-length rRNA genes using long-read sequencing.</title>
        <authorList>
            <person name="Singleton C.M."/>
            <person name="Petriglieri F."/>
            <person name="Kristensen J.M."/>
            <person name="Kirkegaard R.H."/>
            <person name="Michaelsen T.Y."/>
            <person name="Andersen M.H."/>
            <person name="Karst S.M."/>
            <person name="Dueholm M.S."/>
            <person name="Nielsen P.H."/>
            <person name="Albertsen M."/>
        </authorList>
    </citation>
    <scope>NUCLEOTIDE SEQUENCE [LARGE SCALE GENOMIC DNA]</scope>
    <source>
        <strain evidence="1">Ribe_18-Q3-R11-54_MAXAC.273</strain>
    </source>
</reference>
<proteinExistence type="predicted"/>